<evidence type="ECO:0000256" key="1">
    <source>
        <dbReference type="ARBA" id="ARBA00004496"/>
    </source>
</evidence>
<evidence type="ECO:0000256" key="5">
    <source>
        <dbReference type="ARBA" id="ARBA00025758"/>
    </source>
</evidence>
<dbReference type="InterPro" id="IPR017364">
    <property type="entry name" value="GEMIN2"/>
</dbReference>
<dbReference type="GO" id="GO:0032797">
    <property type="term" value="C:SMN complex"/>
    <property type="evidence" value="ECO:0007669"/>
    <property type="project" value="UniProtKB-UniRule"/>
</dbReference>
<dbReference type="AlphaFoldDB" id="A0A8S3YZH3"/>
<comment type="caution">
    <text evidence="8">The sequence shown here is derived from an EMBL/GenBank/DDBJ whole genome shotgun (WGS) entry which is preliminary data.</text>
</comment>
<keyword evidence="4 7" id="KW-0508">mRNA splicing</keyword>
<keyword evidence="2 7" id="KW-0963">Cytoplasm</keyword>
<sequence>MDDSDSDGPNEQAFAIDDCNNNDIDLSVPPTSGTEYLRRVRQEAMEYPKVVVADLDTSLFIPRQTVKVSEPGGLLPVPANYKAPMSWQRLQVAEFASLRQKLIQFRALVKLKKIAVPAPKLPHATHAQGWCKLCFGRLKPKSELLNTSSEAAGERPLLESSESEGTPPLLHIVAHMDQQLVTCVLEYHINWLEATGFTSRQGQWFYALLASLQKPLTPEVCSWIRRLARLCSNIRASLESSSDPRLNELNLIICLVSRYFDQRDLADSWNS</sequence>
<evidence type="ECO:0000256" key="7">
    <source>
        <dbReference type="PIRNR" id="PIRNR038038"/>
    </source>
</evidence>
<evidence type="ECO:0000313" key="9">
    <source>
        <dbReference type="Proteomes" id="UP000678393"/>
    </source>
</evidence>
<organism evidence="8 9">
    <name type="scientific">Candidula unifasciata</name>
    <dbReference type="NCBI Taxonomy" id="100452"/>
    <lineage>
        <taxon>Eukaryota</taxon>
        <taxon>Metazoa</taxon>
        <taxon>Spiralia</taxon>
        <taxon>Lophotrochozoa</taxon>
        <taxon>Mollusca</taxon>
        <taxon>Gastropoda</taxon>
        <taxon>Heterobranchia</taxon>
        <taxon>Euthyneura</taxon>
        <taxon>Panpulmonata</taxon>
        <taxon>Eupulmonata</taxon>
        <taxon>Stylommatophora</taxon>
        <taxon>Helicina</taxon>
        <taxon>Helicoidea</taxon>
        <taxon>Geomitridae</taxon>
        <taxon>Candidula</taxon>
    </lineage>
</organism>
<dbReference type="InterPro" id="IPR035426">
    <property type="entry name" value="Gemin2/Brr1"/>
</dbReference>
<protein>
    <recommendedName>
        <fullName evidence="6 7">Gem-associated protein 2</fullName>
    </recommendedName>
</protein>
<comment type="function">
    <text evidence="7">The SMN complex catalyzes the assembly of small nuclear ribonucleoproteins (snRNPs), the building blocks of the spliceosome, and thereby plays an important role in the splicing of cellular pre-mRNAs.</text>
</comment>
<reference evidence="8" key="1">
    <citation type="submission" date="2021-04" db="EMBL/GenBank/DDBJ databases">
        <authorList>
            <consortium name="Molecular Ecology Group"/>
        </authorList>
    </citation>
    <scope>NUCLEOTIDE SEQUENCE</scope>
</reference>
<proteinExistence type="inferred from homology"/>
<accession>A0A8S3YZH3</accession>
<dbReference type="OrthoDB" id="428895at2759"/>
<dbReference type="Gene3D" id="1.20.58.1070">
    <property type="match status" value="1"/>
</dbReference>
<evidence type="ECO:0000256" key="2">
    <source>
        <dbReference type="ARBA" id="ARBA00022490"/>
    </source>
</evidence>
<dbReference type="EMBL" id="CAJHNH020001226">
    <property type="protein sequence ID" value="CAG5122109.1"/>
    <property type="molecule type" value="Genomic_DNA"/>
</dbReference>
<comment type="similarity">
    <text evidence="5 7">Belongs to the gemin-2 family.</text>
</comment>
<dbReference type="PANTHER" id="PTHR12794:SF0">
    <property type="entry name" value="GEM-ASSOCIATED PROTEIN 2"/>
    <property type="match status" value="1"/>
</dbReference>
<comment type="subunit">
    <text evidence="7">Part of the core SMN complex.</text>
</comment>
<comment type="subcellular location">
    <subcellularLocation>
        <location evidence="1">Cytoplasm</location>
    </subcellularLocation>
</comment>
<dbReference type="GO" id="GO:0000245">
    <property type="term" value="P:spliceosomal complex assembly"/>
    <property type="evidence" value="ECO:0007669"/>
    <property type="project" value="UniProtKB-UniRule"/>
</dbReference>
<dbReference type="PANTHER" id="PTHR12794">
    <property type="entry name" value="GEMIN2"/>
    <property type="match status" value="1"/>
</dbReference>
<dbReference type="Pfam" id="PF04938">
    <property type="entry name" value="SIP1"/>
    <property type="match status" value="1"/>
</dbReference>
<evidence type="ECO:0000256" key="3">
    <source>
        <dbReference type="ARBA" id="ARBA00022664"/>
    </source>
</evidence>
<dbReference type="GO" id="GO:0005681">
    <property type="term" value="C:spliceosomal complex"/>
    <property type="evidence" value="ECO:0007669"/>
    <property type="project" value="UniProtKB-UniRule"/>
</dbReference>
<dbReference type="Proteomes" id="UP000678393">
    <property type="component" value="Unassembled WGS sequence"/>
</dbReference>
<evidence type="ECO:0000256" key="4">
    <source>
        <dbReference type="ARBA" id="ARBA00023187"/>
    </source>
</evidence>
<dbReference type="PIRSF" id="PIRSF038038">
    <property type="entry name" value="SMN_Gemin2"/>
    <property type="match status" value="1"/>
</dbReference>
<evidence type="ECO:0000256" key="6">
    <source>
        <dbReference type="ARBA" id="ARBA00047179"/>
    </source>
</evidence>
<gene>
    <name evidence="8" type="ORF">CUNI_LOCUS7667</name>
</gene>
<keyword evidence="3 7" id="KW-0507">mRNA processing</keyword>
<name>A0A8S3YZH3_9EUPU</name>
<dbReference type="GO" id="GO:0000387">
    <property type="term" value="P:spliceosomal snRNP assembly"/>
    <property type="evidence" value="ECO:0007669"/>
    <property type="project" value="UniProtKB-UniRule"/>
</dbReference>
<keyword evidence="9" id="KW-1185">Reference proteome</keyword>
<evidence type="ECO:0000313" key="8">
    <source>
        <dbReference type="EMBL" id="CAG5122109.1"/>
    </source>
</evidence>